<dbReference type="InterPro" id="IPR036396">
    <property type="entry name" value="Cyt_P450_sf"/>
</dbReference>
<evidence type="ECO:0000256" key="1">
    <source>
        <dbReference type="ARBA" id="ARBA00001971"/>
    </source>
</evidence>
<dbReference type="GO" id="GO:0016020">
    <property type="term" value="C:membrane"/>
    <property type="evidence" value="ECO:0007669"/>
    <property type="project" value="UniProtKB-SubCell"/>
</dbReference>
<comment type="subcellular location">
    <subcellularLocation>
        <location evidence="2">Membrane</location>
        <topology evidence="2">Single-pass membrane protein</topology>
    </subcellularLocation>
</comment>
<dbReference type="Gene3D" id="1.10.630.10">
    <property type="entry name" value="Cytochrome P450"/>
    <property type="match status" value="1"/>
</dbReference>
<dbReference type="OrthoDB" id="2789670at2759"/>
<keyword evidence="6 10" id="KW-0560">Oxidoreductase</keyword>
<dbReference type="GO" id="GO:0016705">
    <property type="term" value="F:oxidoreductase activity, acting on paired donors, with incorporation or reduction of molecular oxygen"/>
    <property type="evidence" value="ECO:0007669"/>
    <property type="project" value="InterPro"/>
</dbReference>
<accession>A0A2G9HYB0</accession>
<comment type="cofactor">
    <cofactor evidence="1 9">
        <name>heme</name>
        <dbReference type="ChEBI" id="CHEBI:30413"/>
    </cofactor>
</comment>
<evidence type="ECO:0000313" key="13">
    <source>
        <dbReference type="Proteomes" id="UP000231279"/>
    </source>
</evidence>
<evidence type="ECO:0000256" key="5">
    <source>
        <dbReference type="ARBA" id="ARBA00022723"/>
    </source>
</evidence>
<dbReference type="GO" id="GO:0004497">
    <property type="term" value="F:monooxygenase activity"/>
    <property type="evidence" value="ECO:0007669"/>
    <property type="project" value="UniProtKB-KW"/>
</dbReference>
<reference evidence="13" key="1">
    <citation type="journal article" date="2018" name="Gigascience">
        <title>Genome assembly of the Pink Ipe (Handroanthus impetiginosus, Bignoniaceae), a highly valued, ecologically keystone Neotropical timber forest tree.</title>
        <authorList>
            <person name="Silva-Junior O.B."/>
            <person name="Grattapaglia D."/>
            <person name="Novaes E."/>
            <person name="Collevatti R.G."/>
        </authorList>
    </citation>
    <scope>NUCLEOTIDE SEQUENCE [LARGE SCALE GENOMIC DNA]</scope>
    <source>
        <strain evidence="13">cv. UFG-1</strain>
    </source>
</reference>
<comment type="similarity">
    <text evidence="3 10">Belongs to the cytochrome P450 family.</text>
</comment>
<dbReference type="PANTHER" id="PTHR47955:SF19">
    <property type="entry name" value="CYTOCHROME P450 71A9-LIKE ISOFORM X1"/>
    <property type="match status" value="1"/>
</dbReference>
<dbReference type="PROSITE" id="PS00086">
    <property type="entry name" value="CYTOCHROME_P450"/>
    <property type="match status" value="1"/>
</dbReference>
<gene>
    <name evidence="12" type="ORF">CDL12_04794</name>
</gene>
<dbReference type="Proteomes" id="UP000231279">
    <property type="component" value="Unassembled WGS sequence"/>
</dbReference>
<protein>
    <submittedName>
        <fullName evidence="12">Cytochrome P450 CYP2 subfamily</fullName>
        <ecNumber evidence="12">1.14.13.121</ecNumber>
    </submittedName>
</protein>
<dbReference type="CDD" id="cd11072">
    <property type="entry name" value="CYP71-like"/>
    <property type="match status" value="1"/>
</dbReference>
<dbReference type="PRINTS" id="PR00385">
    <property type="entry name" value="P450"/>
</dbReference>
<evidence type="ECO:0000256" key="8">
    <source>
        <dbReference type="ARBA" id="ARBA00023033"/>
    </source>
</evidence>
<sequence>MDPAEFLQSTFILPILLASISLFLFLITYSSKKEAHKLPPGPPKLPIIGNLHQLSKNPHISLHNLSKKYGPIFHLQLGQISTIILSSAKMAKEAMKTHDISLATRPQLFAAKHLFYNCTDVAFAPYGPHWIHVRKICNSELFSSKRVQSYGLVREEEVAKLVHRIEESCNKNGTTNLTRLLNIYANAVLCRAVFGTDFSVEYERFGFHEMLNEYQELLGGFSIGDFFPSLEFLHTLTGHKQRLMRAFQRFDQLFSDVIKEKLELDNGQKEHKDFVDILLEELKDESAEASLTMDNVKAILLDMFAAGTDTTFITLDWAMTELIRNPTALKKAQSEVRNIVGQNKLVSENDHLPHLHYLKSVIKETYRLHPPVPVLLPRESMQEITIGDFKIPEKTRVFINAWSVGRNPESWYNNPEMFEPQRFMGSEIDFRGQDFELIPFGAGRRICPGMIFGSAVVEIGLAQILHSFDWELPHGVEVKDLDMSEVFGISMPKKSPLIVVAKPYDGIKK</sequence>
<keyword evidence="7 9" id="KW-0408">Iron</keyword>
<evidence type="ECO:0000256" key="11">
    <source>
        <dbReference type="SAM" id="Phobius"/>
    </source>
</evidence>
<dbReference type="FunFam" id="1.10.630.10:FF:000011">
    <property type="entry name" value="Cytochrome P450 83B1"/>
    <property type="match status" value="1"/>
</dbReference>
<evidence type="ECO:0000313" key="12">
    <source>
        <dbReference type="EMBL" id="PIN22499.1"/>
    </source>
</evidence>
<evidence type="ECO:0000256" key="6">
    <source>
        <dbReference type="ARBA" id="ARBA00023002"/>
    </source>
</evidence>
<dbReference type="PANTHER" id="PTHR47955">
    <property type="entry name" value="CYTOCHROME P450 FAMILY 71 PROTEIN"/>
    <property type="match status" value="1"/>
</dbReference>
<dbReference type="EC" id="1.14.13.121" evidence="12"/>
<organism evidence="12 13">
    <name type="scientific">Handroanthus impetiginosus</name>
    <dbReference type="NCBI Taxonomy" id="429701"/>
    <lineage>
        <taxon>Eukaryota</taxon>
        <taxon>Viridiplantae</taxon>
        <taxon>Streptophyta</taxon>
        <taxon>Embryophyta</taxon>
        <taxon>Tracheophyta</taxon>
        <taxon>Spermatophyta</taxon>
        <taxon>Magnoliopsida</taxon>
        <taxon>eudicotyledons</taxon>
        <taxon>Gunneridae</taxon>
        <taxon>Pentapetalae</taxon>
        <taxon>asterids</taxon>
        <taxon>lamiids</taxon>
        <taxon>Lamiales</taxon>
        <taxon>Bignoniaceae</taxon>
        <taxon>Crescentiina</taxon>
        <taxon>Tabebuia alliance</taxon>
        <taxon>Handroanthus</taxon>
    </lineage>
</organism>
<keyword evidence="4 9" id="KW-0349">Heme</keyword>
<keyword evidence="13" id="KW-1185">Reference proteome</keyword>
<dbReference type="AlphaFoldDB" id="A0A2G9HYB0"/>
<keyword evidence="11" id="KW-0472">Membrane</keyword>
<keyword evidence="11" id="KW-1133">Transmembrane helix</keyword>
<dbReference type="InterPro" id="IPR001128">
    <property type="entry name" value="Cyt_P450"/>
</dbReference>
<dbReference type="InterPro" id="IPR017972">
    <property type="entry name" value="Cyt_P450_CS"/>
</dbReference>
<dbReference type="GO" id="GO:0020037">
    <property type="term" value="F:heme binding"/>
    <property type="evidence" value="ECO:0007669"/>
    <property type="project" value="InterPro"/>
</dbReference>
<dbReference type="SUPFAM" id="SSF48264">
    <property type="entry name" value="Cytochrome P450"/>
    <property type="match status" value="1"/>
</dbReference>
<evidence type="ECO:0000256" key="7">
    <source>
        <dbReference type="ARBA" id="ARBA00023004"/>
    </source>
</evidence>
<proteinExistence type="inferred from homology"/>
<dbReference type="Pfam" id="PF00067">
    <property type="entry name" value="p450"/>
    <property type="match status" value="1"/>
</dbReference>
<keyword evidence="11" id="KW-0812">Transmembrane</keyword>
<evidence type="ECO:0000256" key="2">
    <source>
        <dbReference type="ARBA" id="ARBA00004167"/>
    </source>
</evidence>
<dbReference type="EMBL" id="NKXS01000746">
    <property type="protein sequence ID" value="PIN22499.1"/>
    <property type="molecule type" value="Genomic_DNA"/>
</dbReference>
<keyword evidence="8 10" id="KW-0503">Monooxygenase</keyword>
<evidence type="ECO:0000256" key="4">
    <source>
        <dbReference type="ARBA" id="ARBA00022617"/>
    </source>
</evidence>
<evidence type="ECO:0000256" key="9">
    <source>
        <dbReference type="PIRSR" id="PIRSR602401-1"/>
    </source>
</evidence>
<comment type="caution">
    <text evidence="12">The sequence shown here is derived from an EMBL/GenBank/DDBJ whole genome shotgun (WGS) entry which is preliminary data.</text>
</comment>
<feature type="binding site" description="axial binding residue" evidence="9">
    <location>
        <position position="447"/>
    </location>
    <ligand>
        <name>heme</name>
        <dbReference type="ChEBI" id="CHEBI:30413"/>
    </ligand>
    <ligandPart>
        <name>Fe</name>
        <dbReference type="ChEBI" id="CHEBI:18248"/>
    </ligandPart>
</feature>
<name>A0A2G9HYB0_9LAMI</name>
<evidence type="ECO:0000256" key="3">
    <source>
        <dbReference type="ARBA" id="ARBA00010617"/>
    </source>
</evidence>
<keyword evidence="5 9" id="KW-0479">Metal-binding</keyword>
<feature type="transmembrane region" description="Helical" evidence="11">
    <location>
        <begin position="6"/>
        <end position="27"/>
    </location>
</feature>
<dbReference type="GO" id="GO:0005506">
    <property type="term" value="F:iron ion binding"/>
    <property type="evidence" value="ECO:0007669"/>
    <property type="project" value="InterPro"/>
</dbReference>
<dbReference type="InterPro" id="IPR002401">
    <property type="entry name" value="Cyt_P450_E_grp-I"/>
</dbReference>
<dbReference type="PRINTS" id="PR00463">
    <property type="entry name" value="EP450I"/>
</dbReference>
<evidence type="ECO:0000256" key="10">
    <source>
        <dbReference type="RuleBase" id="RU000461"/>
    </source>
</evidence>
<dbReference type="STRING" id="429701.A0A2G9HYB0"/>